<evidence type="ECO:0000313" key="3">
    <source>
        <dbReference type="Proteomes" id="UP001063475"/>
    </source>
</evidence>
<comment type="caution">
    <text evidence="2">The sequence shown here is derived from an EMBL/GenBank/DDBJ whole genome shotgun (WGS) entry which is preliminary data.</text>
</comment>
<organism evidence="2 3">
    <name type="scientific">Pseudomonas mercuritolerans</name>
    <dbReference type="NCBI Taxonomy" id="2951809"/>
    <lineage>
        <taxon>Bacteria</taxon>
        <taxon>Pseudomonadati</taxon>
        <taxon>Pseudomonadota</taxon>
        <taxon>Gammaproteobacteria</taxon>
        <taxon>Pseudomonadales</taxon>
        <taxon>Pseudomonadaceae</taxon>
        <taxon>Pseudomonas</taxon>
    </lineage>
</organism>
<keyword evidence="3" id="KW-1185">Reference proteome</keyword>
<feature type="region of interest" description="Disordered" evidence="1">
    <location>
        <begin position="1"/>
        <end position="55"/>
    </location>
</feature>
<feature type="compositionally biased region" description="Basic and acidic residues" evidence="1">
    <location>
        <begin position="13"/>
        <end position="22"/>
    </location>
</feature>
<protein>
    <submittedName>
        <fullName evidence="2">General stress protein</fullName>
    </submittedName>
</protein>
<dbReference type="Proteomes" id="UP001063475">
    <property type="component" value="Unassembled WGS sequence"/>
</dbReference>
<evidence type="ECO:0000313" key="2">
    <source>
        <dbReference type="EMBL" id="MCV2221671.1"/>
    </source>
</evidence>
<accession>A0ABT2XSK1</accession>
<gene>
    <name evidence="2" type="ORF">ND528_08815</name>
</gene>
<name>A0ABT2XSK1_9PSED</name>
<dbReference type="EMBL" id="JAMSHA010000003">
    <property type="protein sequence ID" value="MCV2221671.1"/>
    <property type="molecule type" value="Genomic_DNA"/>
</dbReference>
<sequence>MTNHHKGQPFAEDPQKIKEAGKKGGSSVNVKVDRAEKARVGGQHSHGGARTGKGD</sequence>
<evidence type="ECO:0000256" key="1">
    <source>
        <dbReference type="SAM" id="MobiDB-lite"/>
    </source>
</evidence>
<proteinExistence type="predicted"/>
<reference evidence="2" key="1">
    <citation type="submission" date="2022-06" db="EMBL/GenBank/DDBJ databases">
        <title>De novo draft assembly of the Pseudomonas mercurotoleraris sp. nov., isolated from the plants rhizosphere.</title>
        <authorList>
            <person name="Robas M."/>
            <person name="Gonzalez D."/>
            <person name="Fernandez V.M."/>
            <person name="Luna L."/>
            <person name="Provanza A."/>
            <person name="Jimenez P.A."/>
        </authorList>
    </citation>
    <scope>NUCLEOTIDE SEQUENCE</scope>
    <source>
        <strain evidence="2">SAICEUPSM</strain>
    </source>
</reference>